<name>A0AAP0ZNE9_9XANT</name>
<dbReference type="AlphaFoldDB" id="A0AAP0ZNE9"/>
<evidence type="ECO:0000313" key="4">
    <source>
        <dbReference type="EMBL" id="KOR48002.1"/>
    </source>
</evidence>
<gene>
    <name evidence="4" type="ORF">ADT25_03925</name>
</gene>
<comment type="function">
    <text evidence="3">Antitoxin component of a type II toxin-antitoxin (TA) system. Neutralizes the effect of toxin ParE.</text>
</comment>
<comment type="caution">
    <text evidence="4">The sequence shown here is derived from an EMBL/GenBank/DDBJ whole genome shotgun (WGS) entry which is preliminary data.</text>
</comment>
<dbReference type="InterPro" id="IPR022789">
    <property type="entry name" value="ParD"/>
</dbReference>
<organism evidence="4 5">
    <name type="scientific">Xanthomonas oryzae</name>
    <dbReference type="NCBI Taxonomy" id="347"/>
    <lineage>
        <taxon>Bacteria</taxon>
        <taxon>Pseudomonadati</taxon>
        <taxon>Pseudomonadota</taxon>
        <taxon>Gammaproteobacteria</taxon>
        <taxon>Lysobacterales</taxon>
        <taxon>Lysobacteraceae</taxon>
        <taxon>Xanthomonas</taxon>
    </lineage>
</organism>
<dbReference type="Proteomes" id="UP000036790">
    <property type="component" value="Unassembled WGS sequence"/>
</dbReference>
<evidence type="ECO:0000313" key="5">
    <source>
        <dbReference type="Proteomes" id="UP000036790"/>
    </source>
</evidence>
<reference evidence="4 5" key="1">
    <citation type="submission" date="2015-07" db="EMBL/GenBank/DDBJ databases">
        <authorList>
            <consortium name="Consortium for Microbial Forensics and Genomics (microFORGE)"/>
            <person name="Knight B.M."/>
            <person name="Roberts D.P."/>
            <person name="Lin D."/>
            <person name="Hari K."/>
            <person name="Fletcher J."/>
            <person name="Melcher U."/>
            <person name="Blagden T."/>
            <person name="Winegar R.A."/>
        </authorList>
    </citation>
    <scope>NUCLEOTIDE SEQUENCE [LARGE SCALE GENOMIC DNA]</scope>
    <source>
        <strain evidence="4 5">X11-5A</strain>
    </source>
</reference>
<dbReference type="SUPFAM" id="SSF47598">
    <property type="entry name" value="Ribbon-helix-helix"/>
    <property type="match status" value="1"/>
</dbReference>
<dbReference type="EMBL" id="LHUJ01000076">
    <property type="protein sequence ID" value="KOR48002.1"/>
    <property type="molecule type" value="Genomic_DNA"/>
</dbReference>
<evidence type="ECO:0000256" key="2">
    <source>
        <dbReference type="ARBA" id="ARBA00017940"/>
    </source>
</evidence>
<protein>
    <recommendedName>
        <fullName evidence="2">Antitoxin ParD</fullName>
    </recommendedName>
</protein>
<dbReference type="PANTHER" id="PTHR36582">
    <property type="entry name" value="ANTITOXIN PARD"/>
    <property type="match status" value="1"/>
</dbReference>
<evidence type="ECO:0000256" key="1">
    <source>
        <dbReference type="ARBA" id="ARBA00008580"/>
    </source>
</evidence>
<comment type="similarity">
    <text evidence="1">Belongs to the ParD antitoxin family.</text>
</comment>
<dbReference type="InterPro" id="IPR010985">
    <property type="entry name" value="Ribbon_hlx_hlx"/>
</dbReference>
<proteinExistence type="inferred from homology"/>
<reference evidence="4 5" key="2">
    <citation type="submission" date="2015-09" db="EMBL/GenBank/DDBJ databases">
        <title>Draft genome sequence of Xanthomonas oryzae pv. USA str. X11-5A.</title>
        <authorList>
            <person name="Knight B.M."/>
            <person name="Roberts D.P."/>
            <person name="Lin D."/>
            <person name="Hari K."/>
            <person name="Fletcher J."/>
            <person name="Melcher U."/>
            <person name="Blagden T."/>
            <person name="Winegar R.A."/>
        </authorList>
    </citation>
    <scope>NUCLEOTIDE SEQUENCE [LARGE SCALE GENOMIC DNA]</scope>
    <source>
        <strain evidence="4 5">X11-5A</strain>
    </source>
</reference>
<accession>A0AAP0ZNE9</accession>
<dbReference type="GO" id="GO:0006355">
    <property type="term" value="P:regulation of DNA-templated transcription"/>
    <property type="evidence" value="ECO:0007669"/>
    <property type="project" value="InterPro"/>
</dbReference>
<dbReference type="RefSeq" id="WP_019302464.1">
    <property type="nucleotide sequence ID" value="NZ_CP036251.1"/>
</dbReference>
<sequence length="80" mass="8697">MATMNIALPDELQQFVDPQVAEHAYGPSSGYLRELIRKQRDIEQLRGVLLDGANSGPAVAADAGFFIAMREHADARAGEQ</sequence>
<evidence type="ECO:0000256" key="3">
    <source>
        <dbReference type="ARBA" id="ARBA00037106"/>
    </source>
</evidence>
<dbReference type="Pfam" id="PF03693">
    <property type="entry name" value="ParD_antitoxin"/>
    <property type="match status" value="1"/>
</dbReference>
<dbReference type="PANTHER" id="PTHR36582:SF2">
    <property type="entry name" value="ANTITOXIN PARD"/>
    <property type="match status" value="1"/>
</dbReference>